<reference evidence="1" key="1">
    <citation type="journal article" date="2020" name="Stud. Mycol.">
        <title>101 Dothideomycetes genomes: a test case for predicting lifestyles and emergence of pathogens.</title>
        <authorList>
            <person name="Haridas S."/>
            <person name="Albert R."/>
            <person name="Binder M."/>
            <person name="Bloem J."/>
            <person name="Labutti K."/>
            <person name="Salamov A."/>
            <person name="Andreopoulos B."/>
            <person name="Baker S."/>
            <person name="Barry K."/>
            <person name="Bills G."/>
            <person name="Bluhm B."/>
            <person name="Cannon C."/>
            <person name="Castanera R."/>
            <person name="Culley D."/>
            <person name="Daum C."/>
            <person name="Ezra D."/>
            <person name="Gonzalez J."/>
            <person name="Henrissat B."/>
            <person name="Kuo A."/>
            <person name="Liang C."/>
            <person name="Lipzen A."/>
            <person name="Lutzoni F."/>
            <person name="Magnuson J."/>
            <person name="Mondo S."/>
            <person name="Nolan M."/>
            <person name="Ohm R."/>
            <person name="Pangilinan J."/>
            <person name="Park H.-J."/>
            <person name="Ramirez L."/>
            <person name="Alfaro M."/>
            <person name="Sun H."/>
            <person name="Tritt A."/>
            <person name="Yoshinaga Y."/>
            <person name="Zwiers L.-H."/>
            <person name="Turgeon B."/>
            <person name="Goodwin S."/>
            <person name="Spatafora J."/>
            <person name="Crous P."/>
            <person name="Grigoriev I."/>
        </authorList>
    </citation>
    <scope>NUCLEOTIDE SEQUENCE</scope>
    <source>
        <strain evidence="1">CBS 122368</strain>
    </source>
</reference>
<organism evidence="1 2">
    <name type="scientific">Trematosphaeria pertusa</name>
    <dbReference type="NCBI Taxonomy" id="390896"/>
    <lineage>
        <taxon>Eukaryota</taxon>
        <taxon>Fungi</taxon>
        <taxon>Dikarya</taxon>
        <taxon>Ascomycota</taxon>
        <taxon>Pezizomycotina</taxon>
        <taxon>Dothideomycetes</taxon>
        <taxon>Pleosporomycetidae</taxon>
        <taxon>Pleosporales</taxon>
        <taxon>Massarineae</taxon>
        <taxon>Trematosphaeriaceae</taxon>
        <taxon>Trematosphaeria</taxon>
    </lineage>
</organism>
<gene>
    <name evidence="1" type="ORF">BU26DRAFT_284829</name>
</gene>
<keyword evidence="2" id="KW-1185">Reference proteome</keyword>
<proteinExistence type="predicted"/>
<accession>A0A6A6IPJ7</accession>
<sequence>MEGLQNESEKARESCFQSLVERCCGEATSCHFARNNTWLGDILSRSCQALSSAGHAMCRDQAPSMIPGDKRGINSGRLRVLAPGHGPGQPSRGSLKSLVPVVPPSLETSSRREGQGAPHALSLWALACSRRGFCAASCSLAGANSTEVGPGKCIRCCGCAR</sequence>
<dbReference type="Proteomes" id="UP000800094">
    <property type="component" value="Unassembled WGS sequence"/>
</dbReference>
<dbReference type="EMBL" id="ML987193">
    <property type="protein sequence ID" value="KAF2251510.1"/>
    <property type="molecule type" value="Genomic_DNA"/>
</dbReference>
<dbReference type="RefSeq" id="XP_033686514.1">
    <property type="nucleotide sequence ID" value="XM_033821548.1"/>
</dbReference>
<evidence type="ECO:0000313" key="2">
    <source>
        <dbReference type="Proteomes" id="UP000800094"/>
    </source>
</evidence>
<dbReference type="AlphaFoldDB" id="A0A6A6IPJ7"/>
<evidence type="ECO:0000313" key="1">
    <source>
        <dbReference type="EMBL" id="KAF2251510.1"/>
    </source>
</evidence>
<protein>
    <submittedName>
        <fullName evidence="1">Uncharacterized protein</fullName>
    </submittedName>
</protein>
<dbReference type="GeneID" id="54574878"/>
<name>A0A6A6IPJ7_9PLEO</name>